<dbReference type="AlphaFoldDB" id="A0AAU2A0X8"/>
<proteinExistence type="predicted"/>
<evidence type="ECO:0000313" key="1">
    <source>
        <dbReference type="EMBL" id="WTT18213.1"/>
    </source>
</evidence>
<dbReference type="PRINTS" id="PR00081">
    <property type="entry name" value="GDHRDH"/>
</dbReference>
<dbReference type="CDD" id="cd05233">
    <property type="entry name" value="SDR_c"/>
    <property type="match status" value="1"/>
</dbReference>
<dbReference type="Gene3D" id="3.40.50.720">
    <property type="entry name" value="NAD(P)-binding Rossmann-like Domain"/>
    <property type="match status" value="2"/>
</dbReference>
<organism evidence="1">
    <name type="scientific">Streptomyces sp. NBC_00093</name>
    <dbReference type="NCBI Taxonomy" id="2975649"/>
    <lineage>
        <taxon>Bacteria</taxon>
        <taxon>Bacillati</taxon>
        <taxon>Actinomycetota</taxon>
        <taxon>Actinomycetes</taxon>
        <taxon>Kitasatosporales</taxon>
        <taxon>Streptomycetaceae</taxon>
        <taxon>Streptomyces</taxon>
    </lineage>
</organism>
<gene>
    <name evidence="1" type="ORF">OHA22_23065</name>
</gene>
<reference evidence="1" key="1">
    <citation type="submission" date="2022-10" db="EMBL/GenBank/DDBJ databases">
        <title>The complete genomes of actinobacterial strains from the NBC collection.</title>
        <authorList>
            <person name="Joergensen T.S."/>
            <person name="Alvarez Arevalo M."/>
            <person name="Sterndorff E.B."/>
            <person name="Faurdal D."/>
            <person name="Vuksanovic O."/>
            <person name="Mourched A.-S."/>
            <person name="Charusanti P."/>
            <person name="Shaw S."/>
            <person name="Blin K."/>
            <person name="Weber T."/>
        </authorList>
    </citation>
    <scope>NUCLEOTIDE SEQUENCE</scope>
    <source>
        <strain evidence="1">NBC_00093</strain>
    </source>
</reference>
<name>A0AAU2A0X8_9ACTN</name>
<dbReference type="PANTHER" id="PTHR43975">
    <property type="entry name" value="ZGC:101858"/>
    <property type="match status" value="1"/>
</dbReference>
<dbReference type="SUPFAM" id="SSF51735">
    <property type="entry name" value="NAD(P)-binding Rossmann-fold domains"/>
    <property type="match status" value="1"/>
</dbReference>
<dbReference type="EMBL" id="CP108222">
    <property type="protein sequence ID" value="WTT18213.1"/>
    <property type="molecule type" value="Genomic_DNA"/>
</dbReference>
<dbReference type="InterPro" id="IPR002347">
    <property type="entry name" value="SDR_fam"/>
</dbReference>
<dbReference type="PANTHER" id="PTHR43975:SF2">
    <property type="entry name" value="EG:BACR7A4.14 PROTEIN-RELATED"/>
    <property type="match status" value="1"/>
</dbReference>
<sequence>MSDNNSSSSTGELHGRRVVVTAAGSGLGRATALEFAEEGAHVLVTDRDRDAVRQVVKTIEYGGGTALAIVGDLGDQRVAEQVVATAMEAFGGIDVLVNNAGGMDPLTMAALPHLLADGGGSVVFATADARAVSRHRIADLVEKLAAMYRDQGIRANAITTGPAANGTAPEEQAAAIVFLASDAARDINGTVLPVSVGRPTV</sequence>
<dbReference type="InterPro" id="IPR036291">
    <property type="entry name" value="NAD(P)-bd_dom_sf"/>
</dbReference>
<accession>A0AAU2A0X8</accession>
<protein>
    <submittedName>
        <fullName evidence="1">SDR family oxidoreductase</fullName>
    </submittedName>
</protein>
<dbReference type="Pfam" id="PF00106">
    <property type="entry name" value="adh_short"/>
    <property type="match status" value="1"/>
</dbReference>